<evidence type="ECO:0000313" key="3">
    <source>
        <dbReference type="Proteomes" id="UP000321580"/>
    </source>
</evidence>
<evidence type="ECO:0000256" key="1">
    <source>
        <dbReference type="SAM" id="SignalP"/>
    </source>
</evidence>
<accession>A0A5C6S1K0</accession>
<evidence type="ECO:0000313" key="2">
    <source>
        <dbReference type="EMBL" id="TXB68294.1"/>
    </source>
</evidence>
<evidence type="ECO:0008006" key="4">
    <source>
        <dbReference type="Google" id="ProtNLM"/>
    </source>
</evidence>
<dbReference type="EMBL" id="VOOR01000004">
    <property type="protein sequence ID" value="TXB68294.1"/>
    <property type="molecule type" value="Genomic_DNA"/>
</dbReference>
<feature type="signal peptide" evidence="1">
    <location>
        <begin position="1"/>
        <end position="23"/>
    </location>
</feature>
<organism evidence="2 3">
    <name type="scientific">Phaeodactylibacter luteus</name>
    <dbReference type="NCBI Taxonomy" id="1564516"/>
    <lineage>
        <taxon>Bacteria</taxon>
        <taxon>Pseudomonadati</taxon>
        <taxon>Bacteroidota</taxon>
        <taxon>Saprospiria</taxon>
        <taxon>Saprospirales</taxon>
        <taxon>Haliscomenobacteraceae</taxon>
        <taxon>Phaeodactylibacter</taxon>
    </lineage>
</organism>
<dbReference type="SUPFAM" id="SSF56935">
    <property type="entry name" value="Porins"/>
    <property type="match status" value="1"/>
</dbReference>
<keyword evidence="1" id="KW-0732">Signal</keyword>
<feature type="chain" id="PRO_5022870416" description="TonB-dependent receptor" evidence="1">
    <location>
        <begin position="24"/>
        <end position="885"/>
    </location>
</feature>
<name>A0A5C6S1K0_9BACT</name>
<gene>
    <name evidence="2" type="ORF">FRY97_02630</name>
</gene>
<keyword evidence="3" id="KW-1185">Reference proteome</keyword>
<dbReference type="Proteomes" id="UP000321580">
    <property type="component" value="Unassembled WGS sequence"/>
</dbReference>
<comment type="caution">
    <text evidence="2">The sequence shown here is derived from an EMBL/GenBank/DDBJ whole genome shotgun (WGS) entry which is preliminary data.</text>
</comment>
<sequence>MWQTAIALSLLTGLLLLPGTAVAQGCWVQGAARLSDSEQHSGISVQLLSPDAAKVLGFRTTDAQGHFALSAPEGESRLYMAQIGYQDTMLIINCRSDTLSLGPLTLAPLSFDLAEISVVDKAALLRKSGDTTIFNIQLLETGREQSVTDIIERVPGFFIDNGYIYYQNKKVGDVLVEGRQIATGKDADFTDGISYQSIQSLRLIENYFPGSVNFSPDSTSQQLALDIRLKEEYTSQWQGTLSLAAGYEAFYEAAGNALTASIKSAFSLNLDAANTRHELYSNNIEQAIRDAQHDQLFQNPFIFVQQRGAYSQSVAWGHQFNQRNSYRLHGAADVSLHDRANYRAKLELPFTAGRQSYRLERQFRSEVPAQFGEEANAFASSAAFLDQVFRASLKNGMRFELELPVTVQLQAADTEEYMTLGTTSTANTQNASADALALQPIYKFAHTFPNDIRLTVAGKYEHEQNHYKTAVSSNDSIAGITAYQPEQMAFAGTQNQGYAASRLNHQIRARKQLDKLLLEAHFAANRNRERRSNQTGNKGMRPFSGESRLRYQNALAGIRLRYDLGKWRLSANLMAARYQLSNAHETQKNSLLSPGFFALYRIGNGWNVSARYALNSELPRLEHTNALHRFRDATSFLSGMTPLGTAALRESFNLGIFKDYSIALNSLQFNLNLTYVPAMQDFQPVNSFQGLYQLSTFQLVDKQQEWLASLWCGMSAEQWTARLTLNSATSSVRLQGQLVYDRMLQLRPSFKFTGMPGWSVHADAIIRYTQRRSGQSLVENTLLNPRLSLRFEHHLFRHQLRYQLQHNRTQGAANNYHRLDYELSRKQWKERFEYFFKGIDLLNLTGATIGATEVTPAYFQTSEFDAFPGHILIGLKWYWGSQSQR</sequence>
<dbReference type="AlphaFoldDB" id="A0A5C6S1K0"/>
<reference evidence="2 3" key="1">
    <citation type="submission" date="2019-08" db="EMBL/GenBank/DDBJ databases">
        <title>Genome of Phaeodactylibacter luteus.</title>
        <authorList>
            <person name="Bowman J.P."/>
        </authorList>
    </citation>
    <scope>NUCLEOTIDE SEQUENCE [LARGE SCALE GENOMIC DNA]</scope>
    <source>
        <strain evidence="2 3">KCTC 42180</strain>
    </source>
</reference>
<dbReference type="OrthoDB" id="603275at2"/>
<dbReference type="RefSeq" id="WP_147165871.1">
    <property type="nucleotide sequence ID" value="NZ_VOOR01000004.1"/>
</dbReference>
<protein>
    <recommendedName>
        <fullName evidence="4">TonB-dependent receptor</fullName>
    </recommendedName>
</protein>
<proteinExistence type="predicted"/>